<dbReference type="EMBL" id="CP011546">
    <property type="protein sequence ID" value="AKK11374.1"/>
    <property type="molecule type" value="Genomic_DNA"/>
</dbReference>
<accession>A0A0G3HDI6</accession>
<proteinExistence type="predicted"/>
<dbReference type="AlphaFoldDB" id="A0A0G3HDI6"/>
<reference evidence="3" key="2">
    <citation type="submission" date="2015-05" db="EMBL/GenBank/DDBJ databases">
        <title>Complete genome sequence of Corynebacterium uterequi DSM 45634, isolated from the uterus of a maiden mare.</title>
        <authorList>
            <person name="Ruckert C."/>
            <person name="Albersmeier A."/>
            <person name="Winkler A."/>
            <person name="Tauch A."/>
        </authorList>
    </citation>
    <scope>NUCLEOTIDE SEQUENCE [LARGE SCALE GENOMIC DNA]</scope>
    <source>
        <strain evidence="3">DSM 45634</strain>
    </source>
</reference>
<evidence type="ECO:0000256" key="1">
    <source>
        <dbReference type="SAM" id="MobiDB-lite"/>
    </source>
</evidence>
<keyword evidence="3" id="KW-1185">Reference proteome</keyword>
<sequence>MNFTIEPESFSTAAIGILSNVPFASRSSKSALYALIGSDYSTASGFDQLGTIHGLSLNSTPGSAERVLRQVADELEALAANLVTTRNAYQEQDTLLARILRRADTGDSGAACLGAFRTGGLSNIAGMHRQEVFVTPAASLDALIAALATTNAAAVHQSLPIWAEITAAAANIGGALVEISSYIGANNYGDTTDAIITRLQRSAKASETIAANATHFETTLAELEPTRVANLAGAQALKAELDALAATGPEAAGVVEMIERVALAEIAVTTQAALTAITPRVLSLTDPVLAVMAEPVVSRTSAEGAGVGFDGTRFIAPQGVVDTVLGFAHAHPEKVAGVNAVTRELARQAGFDAQVGLIAPESIATSASTAGVWSPPSPVTTLGGGHGGGVSSGLAALTSGIPQVGGPLTQGTGVIGRGVNRVGRRHTTGGVVGGAWSPPPSRAGAGGHLGSDGVAGVSAPRHGYGADAPRVSRTPGAFNSPGTPSSPNTPGTPGGPGATPSAAQPSSSLSSSQGVPVGAGAGSGRGQGRKKRPPKIMITEVERDANRLALLGEPRKVLPGVIGEWIYEDPDDPNGTYPNKI</sequence>
<reference evidence="2 3" key="1">
    <citation type="journal article" date="2015" name="Genome Announc.">
        <title>Virulence Factor Genes Detected in the Complete Genome Sequence of Corynebacterium uterequi DSM 45634, Isolated from the Uterus of a Maiden Mare.</title>
        <authorList>
            <person name="Ruckert C."/>
            <person name="Kriete M."/>
            <person name="Jaenicke S."/>
            <person name="Winkler A."/>
            <person name="Tauch A."/>
        </authorList>
    </citation>
    <scope>NUCLEOTIDE SEQUENCE [LARGE SCALE GENOMIC DNA]</scope>
    <source>
        <strain evidence="2 3">DSM 45634</strain>
    </source>
</reference>
<feature type="compositionally biased region" description="Low complexity" evidence="1">
    <location>
        <begin position="479"/>
        <end position="491"/>
    </location>
</feature>
<feature type="region of interest" description="Disordered" evidence="1">
    <location>
        <begin position="424"/>
        <end position="537"/>
    </location>
</feature>
<dbReference type="Proteomes" id="UP000035548">
    <property type="component" value="Chromosome"/>
</dbReference>
<dbReference type="PATRIC" id="fig|1072256.5.peg.1369"/>
<dbReference type="RefSeq" id="WP_047259803.1">
    <property type="nucleotide sequence ID" value="NZ_CP011546.1"/>
</dbReference>
<name>A0A0G3HDI6_9CORY</name>
<feature type="compositionally biased region" description="Low complexity" evidence="1">
    <location>
        <begin position="498"/>
        <end position="516"/>
    </location>
</feature>
<gene>
    <name evidence="2" type="ORF">CUTER_06925</name>
</gene>
<feature type="compositionally biased region" description="Gly residues" evidence="1">
    <location>
        <begin position="517"/>
        <end position="526"/>
    </location>
</feature>
<dbReference type="OrthoDB" id="4398651at2"/>
<dbReference type="KEGG" id="cut:CUTER_06925"/>
<evidence type="ECO:0000313" key="2">
    <source>
        <dbReference type="EMBL" id="AKK11374.1"/>
    </source>
</evidence>
<protein>
    <submittedName>
        <fullName evidence="2">Uncharacterized protein</fullName>
    </submittedName>
</protein>
<evidence type="ECO:0000313" key="3">
    <source>
        <dbReference type="Proteomes" id="UP000035548"/>
    </source>
</evidence>
<organism evidence="2 3">
    <name type="scientific">Corynebacterium uterequi</name>
    <dbReference type="NCBI Taxonomy" id="1072256"/>
    <lineage>
        <taxon>Bacteria</taxon>
        <taxon>Bacillati</taxon>
        <taxon>Actinomycetota</taxon>
        <taxon>Actinomycetes</taxon>
        <taxon>Mycobacteriales</taxon>
        <taxon>Corynebacteriaceae</taxon>
        <taxon>Corynebacterium</taxon>
    </lineage>
</organism>